<evidence type="ECO:0000313" key="2">
    <source>
        <dbReference type="EMBL" id="OQD83679.1"/>
    </source>
</evidence>
<name>A0A1V6Q339_9EURO</name>
<dbReference type="OrthoDB" id="408373at2759"/>
<dbReference type="PANTHER" id="PTHR37017">
    <property type="entry name" value="AB HYDROLASE-1 DOMAIN-CONTAINING PROTEIN-RELATED"/>
    <property type="match status" value="1"/>
</dbReference>
<protein>
    <recommendedName>
        <fullName evidence="1">AB hydrolase-1 domain-containing protein</fullName>
    </recommendedName>
</protein>
<reference evidence="3" key="1">
    <citation type="journal article" date="2017" name="Nat. Microbiol.">
        <title>Global analysis of biosynthetic gene clusters reveals vast potential of secondary metabolite production in Penicillium species.</title>
        <authorList>
            <person name="Nielsen J.C."/>
            <person name="Grijseels S."/>
            <person name="Prigent S."/>
            <person name="Ji B."/>
            <person name="Dainat J."/>
            <person name="Nielsen K.F."/>
            <person name="Frisvad J.C."/>
            <person name="Workman M."/>
            <person name="Nielsen J."/>
        </authorList>
    </citation>
    <scope>NUCLEOTIDE SEQUENCE [LARGE SCALE GENOMIC DNA]</scope>
    <source>
        <strain evidence="3">IBT 31811</strain>
    </source>
</reference>
<dbReference type="Pfam" id="PF12697">
    <property type="entry name" value="Abhydrolase_6"/>
    <property type="match status" value="1"/>
</dbReference>
<proteinExistence type="predicted"/>
<dbReference type="GO" id="GO:0072330">
    <property type="term" value="P:monocarboxylic acid biosynthetic process"/>
    <property type="evidence" value="ECO:0007669"/>
    <property type="project" value="UniProtKB-ARBA"/>
</dbReference>
<dbReference type="GO" id="GO:0017000">
    <property type="term" value="P:antibiotic biosynthetic process"/>
    <property type="evidence" value="ECO:0007669"/>
    <property type="project" value="UniProtKB-ARBA"/>
</dbReference>
<dbReference type="PANTHER" id="PTHR37017:SF10">
    <property type="entry name" value="AB HYDROLASE-1 DOMAIN-CONTAINING PROTEIN"/>
    <property type="match status" value="1"/>
</dbReference>
<evidence type="ECO:0000313" key="3">
    <source>
        <dbReference type="Proteomes" id="UP000191672"/>
    </source>
</evidence>
<sequence length="260" mass="28749">MAPLPEIVLIHGAWHTPKNYTSYMTDLQKAGFTVHAPHLPSNNGIRPPTASLPEDISLVRNLVQDLVNTGTRILMVMHSYGGLVGTSAIQDLDLSTRQANNQPGGVIHLLYLCAYMLSPGETMWSIVEQTGADKLWPDLVDEHDDGTFFPLDPGILFFSGLEDSEFVEGVIETLVRFPIKTLKEMNTGDGWRRVPVTFVKTLRDFALQGAAQDIMLERVRGEGIFVKVVEFDTHHSPWVSMAGDVVRVAVEAAGDERNPK</sequence>
<dbReference type="AlphaFoldDB" id="A0A1V6Q339"/>
<feature type="domain" description="AB hydrolase-1" evidence="1">
    <location>
        <begin position="7"/>
        <end position="247"/>
    </location>
</feature>
<dbReference type="Proteomes" id="UP000191672">
    <property type="component" value="Unassembled WGS sequence"/>
</dbReference>
<accession>A0A1V6Q339</accession>
<dbReference type="InterPro" id="IPR000073">
    <property type="entry name" value="AB_hydrolase_1"/>
</dbReference>
<dbReference type="InterPro" id="IPR052897">
    <property type="entry name" value="Sec-Metab_Biosynth_Hydrolase"/>
</dbReference>
<dbReference type="SUPFAM" id="SSF53474">
    <property type="entry name" value="alpha/beta-Hydrolases"/>
    <property type="match status" value="1"/>
</dbReference>
<keyword evidence="3" id="KW-1185">Reference proteome</keyword>
<evidence type="ECO:0000259" key="1">
    <source>
        <dbReference type="Pfam" id="PF12697"/>
    </source>
</evidence>
<dbReference type="STRING" id="416450.A0A1V6Q339"/>
<organism evidence="2 3">
    <name type="scientific">Penicillium antarcticum</name>
    <dbReference type="NCBI Taxonomy" id="416450"/>
    <lineage>
        <taxon>Eukaryota</taxon>
        <taxon>Fungi</taxon>
        <taxon>Dikarya</taxon>
        <taxon>Ascomycota</taxon>
        <taxon>Pezizomycotina</taxon>
        <taxon>Eurotiomycetes</taxon>
        <taxon>Eurotiomycetidae</taxon>
        <taxon>Eurotiales</taxon>
        <taxon>Aspergillaceae</taxon>
        <taxon>Penicillium</taxon>
    </lineage>
</organism>
<comment type="caution">
    <text evidence="2">The sequence shown here is derived from an EMBL/GenBank/DDBJ whole genome shotgun (WGS) entry which is preliminary data.</text>
</comment>
<dbReference type="EMBL" id="MDYN01000015">
    <property type="protein sequence ID" value="OQD83679.1"/>
    <property type="molecule type" value="Genomic_DNA"/>
</dbReference>
<dbReference type="InterPro" id="IPR029058">
    <property type="entry name" value="AB_hydrolase_fold"/>
</dbReference>
<gene>
    <name evidence="2" type="ORF">PENANT_c015G02068</name>
</gene>
<dbReference type="Gene3D" id="3.40.50.1820">
    <property type="entry name" value="alpha/beta hydrolase"/>
    <property type="match status" value="1"/>
</dbReference>